<gene>
    <name evidence="1" type="ORF">FMOSSE_LOCUS5055</name>
</gene>
<keyword evidence="2" id="KW-1185">Reference proteome</keyword>
<dbReference type="EMBL" id="CAJVPP010000910">
    <property type="protein sequence ID" value="CAG8521502.1"/>
    <property type="molecule type" value="Genomic_DNA"/>
</dbReference>
<organism evidence="1 2">
    <name type="scientific">Funneliformis mosseae</name>
    <name type="common">Endomycorrhizal fungus</name>
    <name type="synonym">Glomus mosseae</name>
    <dbReference type="NCBI Taxonomy" id="27381"/>
    <lineage>
        <taxon>Eukaryota</taxon>
        <taxon>Fungi</taxon>
        <taxon>Fungi incertae sedis</taxon>
        <taxon>Mucoromycota</taxon>
        <taxon>Glomeromycotina</taxon>
        <taxon>Glomeromycetes</taxon>
        <taxon>Glomerales</taxon>
        <taxon>Glomeraceae</taxon>
        <taxon>Funneliformis</taxon>
    </lineage>
</organism>
<comment type="caution">
    <text evidence="1">The sequence shown here is derived from an EMBL/GenBank/DDBJ whole genome shotgun (WGS) entry which is preliminary data.</text>
</comment>
<name>A0A9N9A985_FUNMO</name>
<evidence type="ECO:0000313" key="2">
    <source>
        <dbReference type="Proteomes" id="UP000789375"/>
    </source>
</evidence>
<dbReference type="AlphaFoldDB" id="A0A9N9A985"/>
<proteinExistence type="predicted"/>
<accession>A0A9N9A985</accession>
<protein>
    <submittedName>
        <fullName evidence="1">10509_t:CDS:1</fullName>
    </submittedName>
</protein>
<reference evidence="1" key="1">
    <citation type="submission" date="2021-06" db="EMBL/GenBank/DDBJ databases">
        <authorList>
            <person name="Kallberg Y."/>
            <person name="Tangrot J."/>
            <person name="Rosling A."/>
        </authorList>
    </citation>
    <scope>NUCLEOTIDE SEQUENCE</scope>
    <source>
        <strain evidence="1">87-6 pot B 2015</strain>
    </source>
</reference>
<dbReference type="Proteomes" id="UP000789375">
    <property type="component" value="Unassembled WGS sequence"/>
</dbReference>
<sequence>MICKSIQLLHNIFNLLNWLPDPIPSIVDKDYYGKFQIAYQSETIEQYCLKLISTITSSKWMQSSILVNICVHKFIQYFQCGKTRYLYSEHALSAEDKIVCQIIIDK</sequence>
<evidence type="ECO:0000313" key="1">
    <source>
        <dbReference type="EMBL" id="CAG8521502.1"/>
    </source>
</evidence>